<dbReference type="OrthoDB" id="3748887at2"/>
<dbReference type="eggNOG" id="ENOG5031R94">
    <property type="taxonomic scope" value="Bacteria"/>
</dbReference>
<comment type="caution">
    <text evidence="2">The sequence shown here is derived from an EMBL/GenBank/DDBJ whole genome shotgun (WGS) entry which is preliminary data.</text>
</comment>
<keyword evidence="1" id="KW-0812">Transmembrane</keyword>
<feature type="transmembrane region" description="Helical" evidence="1">
    <location>
        <begin position="12"/>
        <end position="38"/>
    </location>
</feature>
<evidence type="ECO:0008006" key="4">
    <source>
        <dbReference type="Google" id="ProtNLM"/>
    </source>
</evidence>
<evidence type="ECO:0000256" key="1">
    <source>
        <dbReference type="SAM" id="Phobius"/>
    </source>
</evidence>
<dbReference type="RefSeq" id="WP_036348449.1">
    <property type="nucleotide sequence ID" value="NZ_JALN02000002.1"/>
</dbReference>
<sequence length="89" mass="9812">MCGYGYGWGNGWGGGGILMTVLMFVLLVAVIVAIIFAVRHLSGSASPHHRGGPGPEGMRAEDRLADRFARGEVDEDEFRQRMTLLREHR</sequence>
<evidence type="ECO:0000313" key="2">
    <source>
        <dbReference type="EMBL" id="KDE97167.1"/>
    </source>
</evidence>
<evidence type="ECO:0000313" key="3">
    <source>
        <dbReference type="Proteomes" id="UP000022835"/>
    </source>
</evidence>
<accession>A0A064CEJ4</accession>
<dbReference type="STRING" id="1440774.Y900_028230"/>
<keyword evidence="1" id="KW-0472">Membrane</keyword>
<protein>
    <recommendedName>
        <fullName evidence="4">SHOCT domain-containing protein</fullName>
    </recommendedName>
</protein>
<keyword evidence="3" id="KW-1185">Reference proteome</keyword>
<proteinExistence type="predicted"/>
<organism evidence="2 3">
    <name type="scientific">Mycolicibacterium aromaticivorans JS19b1 = JCM 16368</name>
    <dbReference type="NCBI Taxonomy" id="1440774"/>
    <lineage>
        <taxon>Bacteria</taxon>
        <taxon>Bacillati</taxon>
        <taxon>Actinomycetota</taxon>
        <taxon>Actinomycetes</taxon>
        <taxon>Mycobacteriales</taxon>
        <taxon>Mycobacteriaceae</taxon>
        <taxon>Mycolicibacterium</taxon>
    </lineage>
</organism>
<keyword evidence="1" id="KW-1133">Transmembrane helix</keyword>
<name>A0A064CEJ4_9MYCO</name>
<dbReference type="AlphaFoldDB" id="A0A064CEJ4"/>
<dbReference type="Proteomes" id="UP000022835">
    <property type="component" value="Unassembled WGS sequence"/>
</dbReference>
<reference evidence="2" key="1">
    <citation type="submission" date="2014-05" db="EMBL/GenBank/DDBJ databases">
        <title>Genome sequence of Mycobacterium aromaticivorans strain JS19b1T (= DSM 45407T).</title>
        <authorList>
            <person name="Kwak Y."/>
            <person name="Park G.-S."/>
            <person name="Li Q.X."/>
            <person name="Lee S.-E."/>
            <person name="Shin J.-H."/>
        </authorList>
    </citation>
    <scope>NUCLEOTIDE SEQUENCE [LARGE SCALE GENOMIC DNA]</scope>
    <source>
        <strain evidence="2">JS19b1</strain>
    </source>
</reference>
<dbReference type="EMBL" id="JALN02000002">
    <property type="protein sequence ID" value="KDE97167.1"/>
    <property type="molecule type" value="Genomic_DNA"/>
</dbReference>
<gene>
    <name evidence="2" type="ORF">Y900_028230</name>
</gene>